<dbReference type="Pfam" id="PF01494">
    <property type="entry name" value="FAD_binding_3"/>
    <property type="match status" value="1"/>
</dbReference>
<evidence type="ECO:0000313" key="3">
    <source>
        <dbReference type="Proteomes" id="UP000199707"/>
    </source>
</evidence>
<proteinExistence type="predicted"/>
<gene>
    <name evidence="2" type="ORF">SAMN02799620_01612</name>
</gene>
<dbReference type="AlphaFoldDB" id="A0A1G4VTI7"/>
<accession>A0A1G4VTI7</accession>
<protein>
    <submittedName>
        <fullName evidence="2">2-polyprenyl-6-methoxyphenol hydroxylase</fullName>
    </submittedName>
</protein>
<feature type="domain" description="FAD-binding" evidence="1">
    <location>
        <begin position="9"/>
        <end position="373"/>
    </location>
</feature>
<name>A0A1G4VTI7_9MYCO</name>
<reference evidence="3" key="1">
    <citation type="submission" date="2016-10" db="EMBL/GenBank/DDBJ databases">
        <authorList>
            <person name="Varghese N."/>
            <person name="Submissions S."/>
        </authorList>
    </citation>
    <scope>NUCLEOTIDE SEQUENCE [LARGE SCALE GENOMIC DNA]</scope>
    <source>
        <strain evidence="3">UNC267MFSha1.1M11</strain>
    </source>
</reference>
<dbReference type="GO" id="GO:0071949">
    <property type="term" value="F:FAD binding"/>
    <property type="evidence" value="ECO:0007669"/>
    <property type="project" value="InterPro"/>
</dbReference>
<dbReference type="PANTHER" id="PTHR43422:SF3">
    <property type="entry name" value="THIAMINE THIAZOLE SYNTHASE"/>
    <property type="match status" value="1"/>
</dbReference>
<dbReference type="Proteomes" id="UP000199707">
    <property type="component" value="Unassembled WGS sequence"/>
</dbReference>
<dbReference type="Gene3D" id="3.50.50.60">
    <property type="entry name" value="FAD/NAD(P)-binding domain"/>
    <property type="match status" value="1"/>
</dbReference>
<sequence>MAVLGDHAVVLGASMGGLLAARVLSEQYHRVTIVERDELNDEPIPRRGVPQGRHGHVLLARGAQILEELFPGFGDELVRDGAATLSTEMTRIQVAIAGHVLAHHTDVESPDAARLYFPSRPLLERNVRRRVRAIETVTILDGHDVVGLTCTPDAGRVTGARVVSHGGEDPRVTAADLVVDATGRGSRTPTFLREIGYSRPPTDELVVKLAYASQLLRIPAGTLPEQMIGYFPAPGRPRTWTIVGHENDTWMMTVGSMCGHDAPANRSEMLTFGVGFAPPHAVAAVRAATPLGEVEHYRVPSNRWRRYDKMKRFPQGLLVFGDAICSFNPVYGQGMTMAAIESTILRECLRRGDRDMSRRFFRASARRLRVAWQTAVGSDLSLPEVAGPRPLSMRLSNAYLDRVMRAAETDIDIAVQLFRVTGMMDSPVQLLRPDFMARVARVNLRRPGPTAALQPVAASARETA</sequence>
<dbReference type="RefSeq" id="WP_090355397.1">
    <property type="nucleotide sequence ID" value="NZ_FMUB01000003.1"/>
</dbReference>
<dbReference type="SUPFAM" id="SSF51905">
    <property type="entry name" value="FAD/NAD(P)-binding domain"/>
    <property type="match status" value="1"/>
</dbReference>
<dbReference type="PANTHER" id="PTHR43422">
    <property type="entry name" value="THIAMINE THIAZOLE SYNTHASE"/>
    <property type="match status" value="1"/>
</dbReference>
<evidence type="ECO:0000313" key="2">
    <source>
        <dbReference type="EMBL" id="SCX11663.1"/>
    </source>
</evidence>
<dbReference type="InterPro" id="IPR036188">
    <property type="entry name" value="FAD/NAD-bd_sf"/>
</dbReference>
<dbReference type="EMBL" id="FMUB01000003">
    <property type="protein sequence ID" value="SCX11663.1"/>
    <property type="molecule type" value="Genomic_DNA"/>
</dbReference>
<organism evidence="2 3">
    <name type="scientific">Mycolicibacterium fluoranthenivorans</name>
    <dbReference type="NCBI Taxonomy" id="258505"/>
    <lineage>
        <taxon>Bacteria</taxon>
        <taxon>Bacillati</taxon>
        <taxon>Actinomycetota</taxon>
        <taxon>Actinomycetes</taxon>
        <taxon>Mycobacteriales</taxon>
        <taxon>Mycobacteriaceae</taxon>
        <taxon>Mycolicibacterium</taxon>
    </lineage>
</organism>
<dbReference type="InterPro" id="IPR002938">
    <property type="entry name" value="FAD-bd"/>
</dbReference>
<dbReference type="STRING" id="1502745.SAMN02799620_01612"/>
<evidence type="ECO:0000259" key="1">
    <source>
        <dbReference type="Pfam" id="PF01494"/>
    </source>
</evidence>